<reference evidence="2" key="1">
    <citation type="journal article" date="2019" name="Int. J. Syst. Evol. Microbiol.">
        <title>The Global Catalogue of Microorganisms (GCM) 10K type strain sequencing project: providing services to taxonomists for standard genome sequencing and annotation.</title>
        <authorList>
            <consortium name="The Broad Institute Genomics Platform"/>
            <consortium name="The Broad Institute Genome Sequencing Center for Infectious Disease"/>
            <person name="Wu L."/>
            <person name="Ma J."/>
        </authorList>
    </citation>
    <scope>NUCLEOTIDE SEQUENCE [LARGE SCALE GENOMIC DNA]</scope>
    <source>
        <strain evidence="2">JCM 16914</strain>
    </source>
</reference>
<protein>
    <submittedName>
        <fullName evidence="1">Uncharacterized protein</fullName>
    </submittedName>
</protein>
<dbReference type="EMBL" id="BAAAZT010000032">
    <property type="protein sequence ID" value="GAA3901878.1"/>
    <property type="molecule type" value="Genomic_DNA"/>
</dbReference>
<name>A0ABP7LJ40_9GAMM</name>
<comment type="caution">
    <text evidence="1">The sequence shown here is derived from an EMBL/GenBank/DDBJ whole genome shotgun (WGS) entry which is preliminary data.</text>
</comment>
<dbReference type="RefSeq" id="WP_344703111.1">
    <property type="nucleotide sequence ID" value="NZ_BAAAZT010000032.1"/>
</dbReference>
<keyword evidence="2" id="KW-1185">Reference proteome</keyword>
<gene>
    <name evidence="1" type="ORF">GCM10022228_10790</name>
</gene>
<evidence type="ECO:0000313" key="2">
    <source>
        <dbReference type="Proteomes" id="UP001500133"/>
    </source>
</evidence>
<organism evidence="1 2">
    <name type="scientific">Halomonas cibimaris</name>
    <dbReference type="NCBI Taxonomy" id="657012"/>
    <lineage>
        <taxon>Bacteria</taxon>
        <taxon>Pseudomonadati</taxon>
        <taxon>Pseudomonadota</taxon>
        <taxon>Gammaproteobacteria</taxon>
        <taxon>Oceanospirillales</taxon>
        <taxon>Halomonadaceae</taxon>
        <taxon>Halomonas</taxon>
    </lineage>
</organism>
<dbReference type="Proteomes" id="UP001500133">
    <property type="component" value="Unassembled WGS sequence"/>
</dbReference>
<proteinExistence type="predicted"/>
<accession>A0ABP7LJ40</accession>
<sequence length="61" mass="6799">MSITDYLSILFSRQRWRHALLAALSLHLILGAYALLVDITRGMDLSLLVNTVQFSLGPVDV</sequence>
<evidence type="ECO:0000313" key="1">
    <source>
        <dbReference type="EMBL" id="GAA3901878.1"/>
    </source>
</evidence>